<evidence type="ECO:0000313" key="4">
    <source>
        <dbReference type="Proteomes" id="UP000613512"/>
    </source>
</evidence>
<dbReference type="PIRSF" id="PIRSF019083">
    <property type="entry name" value="UCP019083_VanZ"/>
    <property type="match status" value="1"/>
</dbReference>
<keyword evidence="1" id="KW-0812">Transmembrane</keyword>
<name>A0A916RQ55_9BACI</name>
<accession>A0A916RQ55</accession>
<dbReference type="RefSeq" id="WP_188383229.1">
    <property type="nucleotide sequence ID" value="NZ_BMEY01000002.1"/>
</dbReference>
<feature type="transmembrane region" description="Helical" evidence="1">
    <location>
        <begin position="89"/>
        <end position="110"/>
    </location>
</feature>
<evidence type="ECO:0000256" key="1">
    <source>
        <dbReference type="SAM" id="Phobius"/>
    </source>
</evidence>
<sequence length="148" mass="16377">MYKVVSVLVVTLWMMLIFHFSSQPAIVSSELSAGITSTIVENLDESIPNIGSVITDHIIRKNAHFFIYLILGILTINLFNCIGLHKVKALVFSIIFCVLYAISDEIHQLFVPGRGAQIKDIVIDSAGAIVGICFYLVVGRIIRKKNSI</sequence>
<feature type="domain" description="VanZ-like" evidence="2">
    <location>
        <begin position="7"/>
        <end position="137"/>
    </location>
</feature>
<keyword evidence="4" id="KW-1185">Reference proteome</keyword>
<dbReference type="Proteomes" id="UP000613512">
    <property type="component" value="Unassembled WGS sequence"/>
</dbReference>
<feature type="transmembrane region" description="Helical" evidence="1">
    <location>
        <begin position="65"/>
        <end position="82"/>
    </location>
</feature>
<dbReference type="EMBL" id="BMEY01000002">
    <property type="protein sequence ID" value="GGA65182.1"/>
    <property type="molecule type" value="Genomic_DNA"/>
</dbReference>
<feature type="transmembrane region" description="Helical" evidence="1">
    <location>
        <begin position="122"/>
        <end position="142"/>
    </location>
</feature>
<evidence type="ECO:0000259" key="2">
    <source>
        <dbReference type="Pfam" id="PF04892"/>
    </source>
</evidence>
<dbReference type="AlphaFoldDB" id="A0A916RQ55"/>
<reference evidence="3" key="2">
    <citation type="submission" date="2020-09" db="EMBL/GenBank/DDBJ databases">
        <authorList>
            <person name="Sun Q."/>
            <person name="Zhou Y."/>
        </authorList>
    </citation>
    <scope>NUCLEOTIDE SEQUENCE</scope>
    <source>
        <strain evidence="3">CGMCC 1.12408</strain>
    </source>
</reference>
<dbReference type="InterPro" id="IPR006976">
    <property type="entry name" value="VanZ-like"/>
</dbReference>
<protein>
    <recommendedName>
        <fullName evidence="2">VanZ-like domain-containing protein</fullName>
    </recommendedName>
</protein>
<dbReference type="PANTHER" id="PTHR28008">
    <property type="entry name" value="DOMAIN PROTEIN, PUTATIVE (AFU_ORTHOLOGUE AFUA_3G10980)-RELATED"/>
    <property type="match status" value="1"/>
</dbReference>
<reference evidence="3" key="1">
    <citation type="journal article" date="2014" name="Int. J. Syst. Evol. Microbiol.">
        <title>Complete genome sequence of Corynebacterium casei LMG S-19264T (=DSM 44701T), isolated from a smear-ripened cheese.</title>
        <authorList>
            <consortium name="US DOE Joint Genome Institute (JGI-PGF)"/>
            <person name="Walter F."/>
            <person name="Albersmeier A."/>
            <person name="Kalinowski J."/>
            <person name="Ruckert C."/>
        </authorList>
    </citation>
    <scope>NUCLEOTIDE SEQUENCE</scope>
    <source>
        <strain evidence="3">CGMCC 1.12408</strain>
    </source>
</reference>
<gene>
    <name evidence="3" type="ORF">GCM10008025_06290</name>
</gene>
<keyword evidence="1" id="KW-0472">Membrane</keyword>
<dbReference type="PANTHER" id="PTHR28008:SF1">
    <property type="entry name" value="DOMAIN PROTEIN, PUTATIVE (AFU_ORTHOLOGUE AFUA_3G10980)-RELATED"/>
    <property type="match status" value="1"/>
</dbReference>
<proteinExistence type="predicted"/>
<comment type="caution">
    <text evidence="3">The sequence shown here is derived from an EMBL/GenBank/DDBJ whole genome shotgun (WGS) entry which is preliminary data.</text>
</comment>
<evidence type="ECO:0000313" key="3">
    <source>
        <dbReference type="EMBL" id="GGA65182.1"/>
    </source>
</evidence>
<dbReference type="InterPro" id="IPR016747">
    <property type="entry name" value="Phosphotransbutyrylase"/>
</dbReference>
<dbReference type="Pfam" id="PF04892">
    <property type="entry name" value="VanZ"/>
    <property type="match status" value="1"/>
</dbReference>
<dbReference type="NCBIfam" id="NF037970">
    <property type="entry name" value="vanZ_1"/>
    <property type="match status" value="1"/>
</dbReference>
<organism evidence="3 4">
    <name type="scientific">Ornithinibacillus halotolerans</name>
    <dbReference type="NCBI Taxonomy" id="1274357"/>
    <lineage>
        <taxon>Bacteria</taxon>
        <taxon>Bacillati</taxon>
        <taxon>Bacillota</taxon>
        <taxon>Bacilli</taxon>
        <taxon>Bacillales</taxon>
        <taxon>Bacillaceae</taxon>
        <taxon>Ornithinibacillus</taxon>
    </lineage>
</organism>
<keyword evidence="1" id="KW-1133">Transmembrane helix</keyword>